<protein>
    <submittedName>
        <fullName evidence="1">Uncharacterized protein</fullName>
    </submittedName>
</protein>
<name>A0A1J4MU91_9CRYT</name>
<dbReference type="VEuPathDB" id="CryptoDB:cand_001190"/>
<evidence type="ECO:0000313" key="2">
    <source>
        <dbReference type="Proteomes" id="UP000186804"/>
    </source>
</evidence>
<dbReference type="EMBL" id="LRBS01000057">
    <property type="protein sequence ID" value="OII76596.1"/>
    <property type="molecule type" value="Genomic_DNA"/>
</dbReference>
<dbReference type="OrthoDB" id="341474at2759"/>
<dbReference type="AlphaFoldDB" id="A0A1J4MU91"/>
<accession>A0A1J4MU91</accession>
<organism evidence="1 2">
    <name type="scientific">Cryptosporidium andersoni</name>
    <dbReference type="NCBI Taxonomy" id="117008"/>
    <lineage>
        <taxon>Eukaryota</taxon>
        <taxon>Sar</taxon>
        <taxon>Alveolata</taxon>
        <taxon>Apicomplexa</taxon>
        <taxon>Conoidasida</taxon>
        <taxon>Coccidia</taxon>
        <taxon>Eucoccidiorida</taxon>
        <taxon>Eimeriorina</taxon>
        <taxon>Cryptosporidiidae</taxon>
        <taxon>Cryptosporidium</taxon>
    </lineage>
</organism>
<gene>
    <name evidence="1" type="ORF">cand_001190</name>
</gene>
<dbReference type="Proteomes" id="UP000186804">
    <property type="component" value="Unassembled WGS sequence"/>
</dbReference>
<dbReference type="RefSeq" id="XP_067068442.1">
    <property type="nucleotide sequence ID" value="XM_067210367.1"/>
</dbReference>
<sequence>MQLNNQSKPVFKLDLEKLNEHPNIDYTSNCKSKSNEINWIERLKEIEEENIRLREVNEQLSRTLSMTTRSLSFRGNSMKPSLLQNNTFQIIQTNQFNSLSLTSRDTITNPLAKNIKETINRALGERTEIALSVNIYGEEYYLGLEPTSKSNAARVVLLKTPSFWKIHKLPQFWLGLSNIVSSVINKGLLKTLSYWSFLPNPPNSTEYEKEWEAINLKYIGPNTRFKGYSLIANDDGLFVCLQSKEDSYETVFYSNKLYKQNLTLFNNNMDDYTESFLNLLHASTQQYLNLDPRGNYRQGISIKLSDNNENQLLFKEITTDTALATQLMQQSTNYTSLESELSTYKEINSYNFNKDKDIYTTKTTRTVEPCSSIGEVKSNYNLILGSSVLSKSNNIDHRTPKSLSDNSPYSLYSENNSIMVSIDNNLHTNVYPQTIKESSPICSPRIRAHNVLPSQHSLISDYHEVPLTRRLNIVYVPLTTPVLVHDLVDSEDDFESVSSTDRRQISDVELEYFEYSHQYTSEVKVGSLN</sequence>
<keyword evidence="2" id="KW-1185">Reference proteome</keyword>
<comment type="caution">
    <text evidence="1">The sequence shown here is derived from an EMBL/GenBank/DDBJ whole genome shotgun (WGS) entry which is preliminary data.</text>
</comment>
<reference evidence="1 2" key="1">
    <citation type="submission" date="2016-10" db="EMBL/GenBank/DDBJ databases">
        <title>Reductive evolution of mitochondrial metabolism and differential evolution of invasion-related proteins in Cryptosporidium.</title>
        <authorList>
            <person name="Liu S."/>
            <person name="Roellig D.M."/>
            <person name="Guo Y."/>
            <person name="Li N."/>
            <person name="Frace M.A."/>
            <person name="Tang K."/>
            <person name="Zhang L."/>
            <person name="Feng Y."/>
            <person name="Xiao L."/>
        </authorList>
    </citation>
    <scope>NUCLEOTIDE SEQUENCE [LARGE SCALE GENOMIC DNA]</scope>
    <source>
        <strain evidence="1">30847</strain>
    </source>
</reference>
<evidence type="ECO:0000313" key="1">
    <source>
        <dbReference type="EMBL" id="OII76596.1"/>
    </source>
</evidence>
<proteinExistence type="predicted"/>
<dbReference type="GeneID" id="92364304"/>